<accession>A0AAV6QCV5</accession>
<sequence>MTALEMLHAAARKEEENIHDMLHTLDVIFTLELNGIITRGCDKLCNSDYACCVRHVTYIMSVRRRAAIKICFILNRAEFTWNQSAALSLSNTSTRASCPLQNVCILTMIYG</sequence>
<reference evidence="1 2" key="1">
    <citation type="journal article" date="2021" name="Sci. Rep.">
        <title>Chromosome anchoring in Senegalese sole (Solea senegalensis) reveals sex-associated markers and genome rearrangements in flatfish.</title>
        <authorList>
            <person name="Guerrero-Cozar I."/>
            <person name="Gomez-Garrido J."/>
            <person name="Berbel C."/>
            <person name="Martinez-Blanch J.F."/>
            <person name="Alioto T."/>
            <person name="Claros M.G."/>
            <person name="Gagnaire P.A."/>
            <person name="Manchado M."/>
        </authorList>
    </citation>
    <scope>NUCLEOTIDE SEQUENCE [LARGE SCALE GENOMIC DNA]</scope>
    <source>
        <strain evidence="1">Sse05_10M</strain>
    </source>
</reference>
<dbReference type="Proteomes" id="UP000693946">
    <property type="component" value="Linkage Group LG6"/>
</dbReference>
<protein>
    <submittedName>
        <fullName evidence="1">Uncharacterized protein</fullName>
    </submittedName>
</protein>
<gene>
    <name evidence="1" type="ORF">JOB18_025603</name>
</gene>
<name>A0AAV6QCV5_SOLSE</name>
<proteinExistence type="predicted"/>
<evidence type="ECO:0000313" key="2">
    <source>
        <dbReference type="Proteomes" id="UP000693946"/>
    </source>
</evidence>
<evidence type="ECO:0000313" key="1">
    <source>
        <dbReference type="EMBL" id="KAG7486126.1"/>
    </source>
</evidence>
<comment type="caution">
    <text evidence="1">The sequence shown here is derived from an EMBL/GenBank/DDBJ whole genome shotgun (WGS) entry which is preliminary data.</text>
</comment>
<keyword evidence="2" id="KW-1185">Reference proteome</keyword>
<organism evidence="1 2">
    <name type="scientific">Solea senegalensis</name>
    <name type="common">Senegalese sole</name>
    <dbReference type="NCBI Taxonomy" id="28829"/>
    <lineage>
        <taxon>Eukaryota</taxon>
        <taxon>Metazoa</taxon>
        <taxon>Chordata</taxon>
        <taxon>Craniata</taxon>
        <taxon>Vertebrata</taxon>
        <taxon>Euteleostomi</taxon>
        <taxon>Actinopterygii</taxon>
        <taxon>Neopterygii</taxon>
        <taxon>Teleostei</taxon>
        <taxon>Neoteleostei</taxon>
        <taxon>Acanthomorphata</taxon>
        <taxon>Carangaria</taxon>
        <taxon>Pleuronectiformes</taxon>
        <taxon>Pleuronectoidei</taxon>
        <taxon>Soleidae</taxon>
        <taxon>Solea</taxon>
    </lineage>
</organism>
<dbReference type="EMBL" id="JAGKHQ010000018">
    <property type="protein sequence ID" value="KAG7486126.1"/>
    <property type="molecule type" value="Genomic_DNA"/>
</dbReference>
<dbReference type="AlphaFoldDB" id="A0AAV6QCV5"/>